<dbReference type="InterPro" id="IPR025525">
    <property type="entry name" value="hAT-like_transposase_RNase-H"/>
</dbReference>
<keyword evidence="4 10" id="KW-0863">Zinc-finger</keyword>
<comment type="caution">
    <text evidence="12">The sequence shown here is derived from an EMBL/GenBank/DDBJ whole genome shotgun (WGS) entry which is preliminary data.</text>
</comment>
<sequence>MISEKQNGNLSPYISTSRVDSMDSIFQPQEDGIQQTMNDTDPSLNIDNIDMSTDITIVVDKDEETPLPEAKRQKKSTVWLEFKDVKDADGTVKICCNRCKKMFAKSKGNPTTQLHRHLQHCANHLRAKAIKERENSMQTQLSFMPSSVDPPSHPALQDGKFNMEAMKESLAHWIMMHEKSFSEVEEEGFNLFCRRGMPEWREVSRTTARTYCVNIYESEKKKLKNLLQNVNKISLTTECWKSKNQKMEYMVITGHWIDQNWQLQKRVLNFVHIPPPRRGLEIADAIWRCVEDWDIQSKIHTVCVDNASANDSAIYLLKIYAQRKKKLICEGKLFHVRCCAHILNLIAQDGICEIKNIVEVIRDSIEYVRRSDARLLLFSEIVKQLNLPERKLVDDCRMSWNSTYEMLSTAIKFKDVFPRYAAEDPHYGDCPCPEDWEKVEKNENKFDKYWGETKLLMSIAAILDPRCKMKVLEFCFSKLYSSEIVEKEISFVLKSLHELYSEYALIYNDEGELRGQMQGGSSQGQSTSSVGISRGWSQYADFLELVQSVQPQKSELDMYLEESCYSFKKDYKVEKEFDVLEWWRVNSVKYKVLSFMARDILAIPITTVASEATFSAGSRVIDKYCASLTSETVQVLLCGGDWLRKHFGVKKKIENDKKAIHLLQDLCISELEFDKHGGHPCIVDAYV</sequence>
<evidence type="ECO:0000256" key="2">
    <source>
        <dbReference type="ARBA" id="ARBA00011738"/>
    </source>
</evidence>
<keyword evidence="5" id="KW-0862">Zinc</keyword>
<dbReference type="InterPro" id="IPR036236">
    <property type="entry name" value="Znf_C2H2_sf"/>
</dbReference>
<evidence type="ECO:0000259" key="11">
    <source>
        <dbReference type="PROSITE" id="PS50808"/>
    </source>
</evidence>
<dbReference type="GO" id="GO:0046983">
    <property type="term" value="F:protein dimerization activity"/>
    <property type="evidence" value="ECO:0007669"/>
    <property type="project" value="InterPro"/>
</dbReference>
<evidence type="ECO:0000256" key="6">
    <source>
        <dbReference type="ARBA" id="ARBA00023015"/>
    </source>
</evidence>
<dbReference type="InterPro" id="IPR008906">
    <property type="entry name" value="HATC_C_dom"/>
</dbReference>
<keyword evidence="9" id="KW-0539">Nucleus</keyword>
<evidence type="ECO:0000256" key="8">
    <source>
        <dbReference type="ARBA" id="ARBA00023163"/>
    </source>
</evidence>
<dbReference type="PROSITE" id="PS50808">
    <property type="entry name" value="ZF_BED"/>
    <property type="match status" value="1"/>
</dbReference>
<organism evidence="12">
    <name type="scientific">Sesamum angustifolium</name>
    <dbReference type="NCBI Taxonomy" id="2727405"/>
    <lineage>
        <taxon>Eukaryota</taxon>
        <taxon>Viridiplantae</taxon>
        <taxon>Streptophyta</taxon>
        <taxon>Embryophyta</taxon>
        <taxon>Tracheophyta</taxon>
        <taxon>Spermatophyta</taxon>
        <taxon>Magnoliopsida</taxon>
        <taxon>eudicotyledons</taxon>
        <taxon>Gunneridae</taxon>
        <taxon>Pentapetalae</taxon>
        <taxon>asterids</taxon>
        <taxon>lamiids</taxon>
        <taxon>Lamiales</taxon>
        <taxon>Pedaliaceae</taxon>
        <taxon>Sesamum</taxon>
    </lineage>
</organism>
<gene>
    <name evidence="12" type="ORF">Sangu_1034700</name>
</gene>
<evidence type="ECO:0000256" key="5">
    <source>
        <dbReference type="ARBA" id="ARBA00022833"/>
    </source>
</evidence>
<dbReference type="Pfam" id="PF05699">
    <property type="entry name" value="Dimer_Tnp_hAT"/>
    <property type="match status" value="1"/>
</dbReference>
<accession>A0AAW2NZF9</accession>
<evidence type="ECO:0000256" key="3">
    <source>
        <dbReference type="ARBA" id="ARBA00022723"/>
    </source>
</evidence>
<dbReference type="Pfam" id="PF14372">
    <property type="entry name" value="hAT-like_RNase-H"/>
    <property type="match status" value="1"/>
</dbReference>
<evidence type="ECO:0000256" key="4">
    <source>
        <dbReference type="ARBA" id="ARBA00022771"/>
    </source>
</evidence>
<evidence type="ECO:0000256" key="9">
    <source>
        <dbReference type="ARBA" id="ARBA00023242"/>
    </source>
</evidence>
<dbReference type="InterPro" id="IPR052035">
    <property type="entry name" value="ZnF_BED_domain_contain"/>
</dbReference>
<evidence type="ECO:0000256" key="7">
    <source>
        <dbReference type="ARBA" id="ARBA00023125"/>
    </source>
</evidence>
<dbReference type="GO" id="GO:0009791">
    <property type="term" value="P:post-embryonic development"/>
    <property type="evidence" value="ECO:0007669"/>
    <property type="project" value="UniProtKB-ARBA"/>
</dbReference>
<dbReference type="InterPro" id="IPR012337">
    <property type="entry name" value="RNaseH-like_sf"/>
</dbReference>
<keyword evidence="7" id="KW-0238">DNA-binding</keyword>
<evidence type="ECO:0000256" key="1">
    <source>
        <dbReference type="ARBA" id="ARBA00004123"/>
    </source>
</evidence>
<dbReference type="AlphaFoldDB" id="A0AAW2NZF9"/>
<reference evidence="12" key="2">
    <citation type="journal article" date="2024" name="Plant">
        <title>Genomic evolution and insights into agronomic trait innovations of Sesamum species.</title>
        <authorList>
            <person name="Miao H."/>
            <person name="Wang L."/>
            <person name="Qu L."/>
            <person name="Liu H."/>
            <person name="Sun Y."/>
            <person name="Le M."/>
            <person name="Wang Q."/>
            <person name="Wei S."/>
            <person name="Zheng Y."/>
            <person name="Lin W."/>
            <person name="Duan Y."/>
            <person name="Cao H."/>
            <person name="Xiong S."/>
            <person name="Wang X."/>
            <person name="Wei L."/>
            <person name="Li C."/>
            <person name="Ma Q."/>
            <person name="Ju M."/>
            <person name="Zhao R."/>
            <person name="Li G."/>
            <person name="Mu C."/>
            <person name="Tian Q."/>
            <person name="Mei H."/>
            <person name="Zhang T."/>
            <person name="Gao T."/>
            <person name="Zhang H."/>
        </authorList>
    </citation>
    <scope>NUCLEOTIDE SEQUENCE</scope>
    <source>
        <strain evidence="12">G01</strain>
    </source>
</reference>
<dbReference type="PANTHER" id="PTHR46481">
    <property type="entry name" value="ZINC FINGER BED DOMAIN-CONTAINING PROTEIN 4"/>
    <property type="match status" value="1"/>
</dbReference>
<evidence type="ECO:0000313" key="12">
    <source>
        <dbReference type="EMBL" id="KAL0348069.1"/>
    </source>
</evidence>
<dbReference type="PANTHER" id="PTHR46481:SF10">
    <property type="entry name" value="ZINC FINGER BED DOMAIN-CONTAINING PROTEIN 39"/>
    <property type="match status" value="1"/>
</dbReference>
<dbReference type="EMBL" id="JACGWK010000006">
    <property type="protein sequence ID" value="KAL0348069.1"/>
    <property type="molecule type" value="Genomic_DNA"/>
</dbReference>
<comment type="subcellular location">
    <subcellularLocation>
        <location evidence="1">Nucleus</location>
    </subcellularLocation>
</comment>
<evidence type="ECO:0000256" key="10">
    <source>
        <dbReference type="PROSITE-ProRule" id="PRU00027"/>
    </source>
</evidence>
<name>A0AAW2NZF9_9LAMI</name>
<feature type="domain" description="BED-type" evidence="11">
    <location>
        <begin position="73"/>
        <end position="128"/>
    </location>
</feature>
<dbReference type="SUPFAM" id="SSF57667">
    <property type="entry name" value="beta-beta-alpha zinc fingers"/>
    <property type="match status" value="1"/>
</dbReference>
<dbReference type="GO" id="GO:0008270">
    <property type="term" value="F:zinc ion binding"/>
    <property type="evidence" value="ECO:0007669"/>
    <property type="project" value="UniProtKB-KW"/>
</dbReference>
<comment type="subunit">
    <text evidence="2">Homodimer.</text>
</comment>
<keyword evidence="3" id="KW-0479">Metal-binding</keyword>
<dbReference type="InterPro" id="IPR003656">
    <property type="entry name" value="Znf_BED"/>
</dbReference>
<dbReference type="SUPFAM" id="SSF53098">
    <property type="entry name" value="Ribonuclease H-like"/>
    <property type="match status" value="1"/>
</dbReference>
<dbReference type="GO" id="GO:0005634">
    <property type="term" value="C:nucleus"/>
    <property type="evidence" value="ECO:0007669"/>
    <property type="project" value="UniProtKB-SubCell"/>
</dbReference>
<proteinExistence type="predicted"/>
<protein>
    <submittedName>
        <fullName evidence="12">Zinc finger BED domain-containing protein RICESLEEPER 2</fullName>
    </submittedName>
</protein>
<dbReference type="GO" id="GO:0003677">
    <property type="term" value="F:DNA binding"/>
    <property type="evidence" value="ECO:0007669"/>
    <property type="project" value="UniProtKB-KW"/>
</dbReference>
<reference evidence="12" key="1">
    <citation type="submission" date="2020-06" db="EMBL/GenBank/DDBJ databases">
        <authorList>
            <person name="Li T."/>
            <person name="Hu X."/>
            <person name="Zhang T."/>
            <person name="Song X."/>
            <person name="Zhang H."/>
            <person name="Dai N."/>
            <person name="Sheng W."/>
            <person name="Hou X."/>
            <person name="Wei L."/>
        </authorList>
    </citation>
    <scope>NUCLEOTIDE SEQUENCE</scope>
    <source>
        <strain evidence="12">G01</strain>
        <tissue evidence="12">Leaf</tissue>
    </source>
</reference>
<keyword evidence="6" id="KW-0805">Transcription regulation</keyword>
<keyword evidence="8" id="KW-0804">Transcription</keyword>